<proteinExistence type="predicted"/>
<protein>
    <recommendedName>
        <fullName evidence="3">Outer membrane efflux protein</fullName>
    </recommendedName>
</protein>
<reference evidence="1 2" key="1">
    <citation type="journal article" date="2021" name="Int. J. Syst. Evol. Microbiol.">
        <title>Salipiger mangrovisoli sp. nov., isolated from mangrove soil and the proposal for the reclassification of Paraphaeobacter pallidus as Salipiger pallidus comb. nov.</title>
        <authorList>
            <person name="Du J."/>
            <person name="Liu Y."/>
            <person name="Pei T."/>
            <person name="Deng M.R."/>
            <person name="Zhu H."/>
        </authorList>
    </citation>
    <scope>NUCLEOTIDE SEQUENCE [LARGE SCALE GENOMIC DNA]</scope>
    <source>
        <strain evidence="1 2">6D45A</strain>
    </source>
</reference>
<evidence type="ECO:0000313" key="2">
    <source>
        <dbReference type="Proteomes" id="UP000607796"/>
    </source>
</evidence>
<dbReference type="Proteomes" id="UP000607796">
    <property type="component" value="Unassembled WGS sequence"/>
</dbReference>
<organism evidence="1 2">
    <name type="scientific">Salipiger mangrovisoli</name>
    <dbReference type="NCBI Taxonomy" id="2865933"/>
    <lineage>
        <taxon>Bacteria</taxon>
        <taxon>Pseudomonadati</taxon>
        <taxon>Pseudomonadota</taxon>
        <taxon>Alphaproteobacteria</taxon>
        <taxon>Rhodobacterales</taxon>
        <taxon>Roseobacteraceae</taxon>
        <taxon>Salipiger</taxon>
    </lineage>
</organism>
<keyword evidence="2" id="KW-1185">Reference proteome</keyword>
<accession>A0ABR9X666</accession>
<dbReference type="EMBL" id="JADFFK010000015">
    <property type="protein sequence ID" value="MBE9638958.1"/>
    <property type="molecule type" value="Genomic_DNA"/>
</dbReference>
<evidence type="ECO:0000313" key="1">
    <source>
        <dbReference type="EMBL" id="MBE9638958.1"/>
    </source>
</evidence>
<evidence type="ECO:0008006" key="3">
    <source>
        <dbReference type="Google" id="ProtNLM"/>
    </source>
</evidence>
<dbReference type="RefSeq" id="WP_194136251.1">
    <property type="nucleotide sequence ID" value="NZ_JADFFK010000015.1"/>
</dbReference>
<name>A0ABR9X666_9RHOB</name>
<comment type="caution">
    <text evidence="1">The sequence shown here is derived from an EMBL/GenBank/DDBJ whole genome shotgun (WGS) entry which is preliminary data.</text>
</comment>
<gene>
    <name evidence="1" type="ORF">IQ782_19055</name>
</gene>
<sequence length="353" mass="37064">MQGYGTGLAEALASERGLQQSMALRADDVGILTALATRQGAILPGTPYAAIARAVLEGDAFRTESELRVARLRGEAEELDWLPDLAPVPSLTALRRMSEDAQALPERFDTPRKQAERDLALAEIDGAAVALAEGANAQVFEAISAHLVAEEARLRAGRQAALTAMARARTELATMGDSRLGGVEGLGTLRELVSPEPLTQMRARVAAAAHDAARLRAANVLLDGIDLSPSAEALAGFDGAGGELGEITAPVPLAWPEEVGETGELEIGTVAPARGLLAAAYREAESRRASTMAEAARAARQQRDGHLSAAQLLAHLLRAQEAQEAELAQRFACVRAELHLACLRGTLVAGTDL</sequence>